<feature type="transmembrane region" description="Helical" evidence="6">
    <location>
        <begin position="94"/>
        <end position="119"/>
    </location>
</feature>
<comment type="caution">
    <text evidence="7">The sequence shown here is derived from an EMBL/GenBank/DDBJ whole genome shotgun (WGS) entry which is preliminary data.</text>
</comment>
<keyword evidence="8" id="KW-1185">Reference proteome</keyword>
<keyword evidence="3 6" id="KW-0812">Transmembrane</keyword>
<reference evidence="7 8" key="1">
    <citation type="submission" date="2020-04" db="EMBL/GenBank/DDBJ databases">
        <title>Novel species.</title>
        <authorList>
            <person name="Teo W.F.A."/>
            <person name="Lipun K."/>
            <person name="Srisuk N."/>
            <person name="Duangmal K."/>
        </authorList>
    </citation>
    <scope>NUCLEOTIDE SEQUENCE [LARGE SCALE GENOMIC DNA]</scope>
    <source>
        <strain evidence="7 8">K13G38</strain>
    </source>
</reference>
<accession>A0ABX1J0N5</accession>
<feature type="transmembrane region" description="Helical" evidence="6">
    <location>
        <begin position="249"/>
        <end position="270"/>
    </location>
</feature>
<protein>
    <submittedName>
        <fullName evidence="7">YihY/virulence factor BrkB family protein</fullName>
    </submittedName>
</protein>
<dbReference type="EMBL" id="JAAXLS010000005">
    <property type="protein sequence ID" value="NKQ53327.1"/>
    <property type="molecule type" value="Genomic_DNA"/>
</dbReference>
<name>A0ABX1J0N5_9PSEU</name>
<feature type="transmembrane region" description="Helical" evidence="6">
    <location>
        <begin position="36"/>
        <end position="63"/>
    </location>
</feature>
<keyword evidence="5 6" id="KW-0472">Membrane</keyword>
<evidence type="ECO:0000256" key="6">
    <source>
        <dbReference type="SAM" id="Phobius"/>
    </source>
</evidence>
<feature type="transmembrane region" description="Helical" evidence="6">
    <location>
        <begin position="176"/>
        <end position="198"/>
    </location>
</feature>
<dbReference type="RefSeq" id="WP_168514159.1">
    <property type="nucleotide sequence ID" value="NZ_JAAXLS010000005.1"/>
</dbReference>
<evidence type="ECO:0000256" key="2">
    <source>
        <dbReference type="ARBA" id="ARBA00022475"/>
    </source>
</evidence>
<sequence>MKERLAKVDEFQREHKSVGIPVAVARKFAEDQSTNLASMIAFWAFFSIFPLFLVFVTLLGFVLPAGVKGDVLTNVSQMLPLLDPGSVRGLSGSWWALVLGLVSALWSGLSVVRITQFAFNSVWELPMARRPKVTEQIARSVGVLVTIGLGLVVSTLISSFASGAANAIELGWAVRVLGYVLAIALDVALFIAAFRILTDREITTRDVLPGAVLSGVLFWVLQSLSSLIISHYLQKAQSTYGHFATVITLLWWFYLQSVITLLGAQLNVVLKDRLHPRALTNAPDTEADHRAYESYAEERAYHEDEQVDTRFTR</sequence>
<evidence type="ECO:0000256" key="1">
    <source>
        <dbReference type="ARBA" id="ARBA00004651"/>
    </source>
</evidence>
<gene>
    <name evidence="7" type="ORF">HFP15_10580</name>
</gene>
<dbReference type="Pfam" id="PF03631">
    <property type="entry name" value="Virul_fac_BrkB"/>
    <property type="match status" value="1"/>
</dbReference>
<evidence type="ECO:0000313" key="7">
    <source>
        <dbReference type="EMBL" id="NKQ53327.1"/>
    </source>
</evidence>
<dbReference type="Proteomes" id="UP000715441">
    <property type="component" value="Unassembled WGS sequence"/>
</dbReference>
<dbReference type="InterPro" id="IPR017039">
    <property type="entry name" value="Virul_fac_BrkB"/>
</dbReference>
<feature type="transmembrane region" description="Helical" evidence="6">
    <location>
        <begin position="140"/>
        <end position="164"/>
    </location>
</feature>
<proteinExistence type="predicted"/>
<evidence type="ECO:0000256" key="4">
    <source>
        <dbReference type="ARBA" id="ARBA00022989"/>
    </source>
</evidence>
<dbReference type="PANTHER" id="PTHR30213:SF1">
    <property type="entry name" value="INNER MEMBRANE PROTEIN YHJD"/>
    <property type="match status" value="1"/>
</dbReference>
<organism evidence="7 8">
    <name type="scientific">Amycolatopsis acididurans</name>
    <dbReference type="NCBI Taxonomy" id="2724524"/>
    <lineage>
        <taxon>Bacteria</taxon>
        <taxon>Bacillati</taxon>
        <taxon>Actinomycetota</taxon>
        <taxon>Actinomycetes</taxon>
        <taxon>Pseudonocardiales</taxon>
        <taxon>Pseudonocardiaceae</taxon>
        <taxon>Amycolatopsis</taxon>
    </lineage>
</organism>
<evidence type="ECO:0000313" key="8">
    <source>
        <dbReference type="Proteomes" id="UP000715441"/>
    </source>
</evidence>
<dbReference type="PIRSF" id="PIRSF035875">
    <property type="entry name" value="RNase_BN"/>
    <property type="match status" value="1"/>
</dbReference>
<evidence type="ECO:0000256" key="3">
    <source>
        <dbReference type="ARBA" id="ARBA00022692"/>
    </source>
</evidence>
<evidence type="ECO:0000256" key="5">
    <source>
        <dbReference type="ARBA" id="ARBA00023136"/>
    </source>
</evidence>
<dbReference type="PANTHER" id="PTHR30213">
    <property type="entry name" value="INNER MEMBRANE PROTEIN YHJD"/>
    <property type="match status" value="1"/>
</dbReference>
<keyword evidence="4 6" id="KW-1133">Transmembrane helix</keyword>
<comment type="subcellular location">
    <subcellularLocation>
        <location evidence="1">Cell membrane</location>
        <topology evidence="1">Multi-pass membrane protein</topology>
    </subcellularLocation>
</comment>
<keyword evidence="2" id="KW-1003">Cell membrane</keyword>
<feature type="transmembrane region" description="Helical" evidence="6">
    <location>
        <begin position="210"/>
        <end position="229"/>
    </location>
</feature>